<sequence>MSSFIFPVILSGGSGTRLWPVSRKHYPKQFLKLTSELTMLQETAMRVTHLRSPILVCNDSHRFIAAEQLQQLGIKPTATILEPLARNTAPAIVLAALNALRHSDDAILTVLAADHVIKDKASFHLALEQAVVLAQQGFLVTFGVVPTKAETGYGYIQAEDLSSGASDIVRFVEKPNLATAQAYVEDGRYLWNSGMFVFKAVTLIDELRRLAPELVTSVEQAYKAASKDLDFIRVDEVLFAKCPDISIDYALMEKTNKGKVVALNADWSDVGSFSSLWDVMDKDDTGNVNIGDVYNIDSHNCLVQSENQFIATVGVQDLVVIGTKDSILVAHKDKVQQVKDVVQYLANTGRNEHLLHREVHRPWGKYDSVDNGHRYQVKRITVKPGASLSKQMHHHRAEHWIVVSGTAVVEINDNETLLSENQSVYISVGAVHRLTNPGKVNLELIEVQSGSYLGEDDIVRFNDVYGRS</sequence>
<dbReference type="FunFam" id="3.90.550.10:FF:000046">
    <property type="entry name" value="Mannose-1-phosphate guanylyltransferase (GDP)"/>
    <property type="match status" value="1"/>
</dbReference>
<dbReference type="Gene3D" id="2.60.120.10">
    <property type="entry name" value="Jelly Rolls"/>
    <property type="match status" value="1"/>
</dbReference>
<evidence type="ECO:0000259" key="10">
    <source>
        <dbReference type="Pfam" id="PF00483"/>
    </source>
</evidence>
<dbReference type="GO" id="GO:0004475">
    <property type="term" value="F:mannose-1-phosphate guanylyltransferase (GTP) activity"/>
    <property type="evidence" value="ECO:0007669"/>
    <property type="project" value="UniProtKB-EC"/>
</dbReference>
<keyword evidence="7" id="KW-0342">GTP-binding</keyword>
<dbReference type="UniPathway" id="UPA00126">
    <property type="reaction ID" value="UER00930"/>
</dbReference>
<reference evidence="13" key="1">
    <citation type="submission" date="2019-04" db="EMBL/GenBank/DDBJ databases">
        <authorList>
            <person name="Brambilla D."/>
        </authorList>
    </citation>
    <scope>NUCLEOTIDE SEQUENCE</scope>
    <source>
        <strain evidence="13">BAL1</strain>
    </source>
</reference>
<evidence type="ECO:0000256" key="7">
    <source>
        <dbReference type="ARBA" id="ARBA00023134"/>
    </source>
</evidence>
<dbReference type="InterPro" id="IPR006375">
    <property type="entry name" value="Man1P_GuaTrfase/Man6P_Isoase"/>
</dbReference>
<evidence type="ECO:0000259" key="11">
    <source>
        <dbReference type="Pfam" id="PF01050"/>
    </source>
</evidence>
<dbReference type="CDD" id="cd02213">
    <property type="entry name" value="cupin_PMI_typeII_C"/>
    <property type="match status" value="1"/>
</dbReference>
<comment type="catalytic activity">
    <reaction evidence="8">
        <text>alpha-D-mannose 1-phosphate + GTP + H(+) = GDP-alpha-D-mannose + diphosphate</text>
        <dbReference type="Rhea" id="RHEA:15229"/>
        <dbReference type="ChEBI" id="CHEBI:15378"/>
        <dbReference type="ChEBI" id="CHEBI:33019"/>
        <dbReference type="ChEBI" id="CHEBI:37565"/>
        <dbReference type="ChEBI" id="CHEBI:57527"/>
        <dbReference type="ChEBI" id="CHEBI:58409"/>
        <dbReference type="EC" id="2.7.7.13"/>
    </reaction>
</comment>
<evidence type="ECO:0000256" key="4">
    <source>
        <dbReference type="ARBA" id="ARBA00022679"/>
    </source>
</evidence>
<dbReference type="InterPro" id="IPR054566">
    <property type="entry name" value="ManC/GMP-like_b-helix"/>
</dbReference>
<dbReference type="Gene3D" id="3.90.550.10">
    <property type="entry name" value="Spore Coat Polysaccharide Biosynthesis Protein SpsA, Chain A"/>
    <property type="match status" value="1"/>
</dbReference>
<dbReference type="PANTHER" id="PTHR46390">
    <property type="entry name" value="MANNOSE-1-PHOSPHATE GUANYLYLTRANSFERASE"/>
    <property type="match status" value="1"/>
</dbReference>
<keyword evidence="5 13" id="KW-0548">Nucleotidyltransferase</keyword>
<dbReference type="GO" id="GO:0009298">
    <property type="term" value="P:GDP-mannose biosynthetic process"/>
    <property type="evidence" value="ECO:0007669"/>
    <property type="project" value="UniProtKB-UniPathway"/>
</dbReference>
<evidence type="ECO:0000256" key="5">
    <source>
        <dbReference type="ARBA" id="ARBA00022695"/>
    </source>
</evidence>
<evidence type="ECO:0000256" key="6">
    <source>
        <dbReference type="ARBA" id="ARBA00022741"/>
    </source>
</evidence>
<dbReference type="InterPro" id="IPR014710">
    <property type="entry name" value="RmlC-like_jellyroll"/>
</dbReference>
<dbReference type="InterPro" id="IPR049577">
    <property type="entry name" value="GMPP_N"/>
</dbReference>
<gene>
    <name evidence="13" type="ORF">BAL341_3539</name>
</gene>
<dbReference type="InterPro" id="IPR051161">
    <property type="entry name" value="Mannose-6P_isomerase_type2"/>
</dbReference>
<dbReference type="InterPro" id="IPR029044">
    <property type="entry name" value="Nucleotide-diphossugar_trans"/>
</dbReference>
<dbReference type="AlphaFoldDB" id="A0A486XX15"/>
<evidence type="ECO:0000256" key="9">
    <source>
        <dbReference type="RuleBase" id="RU004190"/>
    </source>
</evidence>
<dbReference type="GO" id="GO:0000271">
    <property type="term" value="P:polysaccharide biosynthetic process"/>
    <property type="evidence" value="ECO:0007669"/>
    <property type="project" value="InterPro"/>
</dbReference>
<keyword evidence="4 13" id="KW-0808">Transferase</keyword>
<evidence type="ECO:0000259" key="12">
    <source>
        <dbReference type="Pfam" id="PF22640"/>
    </source>
</evidence>
<feature type="domain" description="Nucleotidyl transferase" evidence="10">
    <location>
        <begin position="7"/>
        <end position="283"/>
    </location>
</feature>
<dbReference type="InterPro" id="IPR005835">
    <property type="entry name" value="NTP_transferase_dom"/>
</dbReference>
<accession>A0A486XX15</accession>
<dbReference type="CDD" id="cd02509">
    <property type="entry name" value="GDP-M1P_Guanylyltransferase"/>
    <property type="match status" value="1"/>
</dbReference>
<comment type="pathway">
    <text evidence="1">Nucleotide-sugar biosynthesis; GDP-alpha-D-mannose biosynthesis; GDP-alpha-D-mannose from alpha-D-mannose 1-phosphate (GTP route): step 1/1.</text>
</comment>
<evidence type="ECO:0000313" key="13">
    <source>
        <dbReference type="EMBL" id="VHO06525.1"/>
    </source>
</evidence>
<dbReference type="EC" id="2.7.7.13" evidence="3"/>
<evidence type="ECO:0000256" key="8">
    <source>
        <dbReference type="ARBA" id="ARBA00047343"/>
    </source>
</evidence>
<dbReference type="SUPFAM" id="SSF53448">
    <property type="entry name" value="Nucleotide-diphospho-sugar transferases"/>
    <property type="match status" value="1"/>
</dbReference>
<name>A0A486XX15_9GAMM</name>
<evidence type="ECO:0000256" key="3">
    <source>
        <dbReference type="ARBA" id="ARBA00012387"/>
    </source>
</evidence>
<protein>
    <recommendedName>
        <fullName evidence="3">mannose-1-phosphate guanylyltransferase</fullName>
        <ecNumber evidence="3">2.7.7.13</ecNumber>
    </recommendedName>
</protein>
<dbReference type="Pfam" id="PF22640">
    <property type="entry name" value="ManC_GMP_beta-helix"/>
    <property type="match status" value="1"/>
</dbReference>
<organism evidence="13">
    <name type="scientific">Rheinheimera sp. BAL341</name>
    <dbReference type="NCBI Taxonomy" id="1708203"/>
    <lineage>
        <taxon>Bacteria</taxon>
        <taxon>Pseudomonadati</taxon>
        <taxon>Pseudomonadota</taxon>
        <taxon>Gammaproteobacteria</taxon>
        <taxon>Chromatiales</taxon>
        <taxon>Chromatiaceae</taxon>
        <taxon>Rheinheimera</taxon>
    </lineage>
</organism>
<dbReference type="PROSITE" id="PS00018">
    <property type="entry name" value="EF_HAND_1"/>
    <property type="match status" value="1"/>
</dbReference>
<dbReference type="FunFam" id="2.60.120.10:FF:000032">
    <property type="entry name" value="Mannose-1-phosphate guanylyltransferase/mannose-6-phosphate isomerase"/>
    <property type="match status" value="1"/>
</dbReference>
<evidence type="ECO:0000256" key="2">
    <source>
        <dbReference type="ARBA" id="ARBA00006115"/>
    </source>
</evidence>
<dbReference type="SUPFAM" id="SSF51182">
    <property type="entry name" value="RmlC-like cupins"/>
    <property type="match status" value="1"/>
</dbReference>
<keyword evidence="6" id="KW-0547">Nucleotide-binding</keyword>
<proteinExistence type="inferred from homology"/>
<dbReference type="Pfam" id="PF01050">
    <property type="entry name" value="MannoseP_isomer"/>
    <property type="match status" value="1"/>
</dbReference>
<dbReference type="NCBIfam" id="TIGR01479">
    <property type="entry name" value="GMP_PMI"/>
    <property type="match status" value="1"/>
</dbReference>
<evidence type="ECO:0000256" key="1">
    <source>
        <dbReference type="ARBA" id="ARBA00004823"/>
    </source>
</evidence>
<dbReference type="PANTHER" id="PTHR46390:SF1">
    <property type="entry name" value="MANNOSE-1-PHOSPHATE GUANYLYLTRANSFERASE"/>
    <property type="match status" value="1"/>
</dbReference>
<dbReference type="EMBL" id="CAAJGR010000034">
    <property type="protein sequence ID" value="VHO06525.1"/>
    <property type="molecule type" value="Genomic_DNA"/>
</dbReference>
<dbReference type="InterPro" id="IPR001538">
    <property type="entry name" value="Man6P_isomerase-2_C"/>
</dbReference>
<feature type="domain" description="Mannose-6-phosphate isomerase type II C-terminal" evidence="11">
    <location>
        <begin position="349"/>
        <end position="463"/>
    </location>
</feature>
<feature type="domain" description="MannoseP isomerase/GMP-like beta-helix" evidence="12">
    <location>
        <begin position="292"/>
        <end position="345"/>
    </location>
</feature>
<dbReference type="InterPro" id="IPR011051">
    <property type="entry name" value="RmlC_Cupin_sf"/>
</dbReference>
<dbReference type="InterPro" id="IPR018247">
    <property type="entry name" value="EF_Hand_1_Ca_BS"/>
</dbReference>
<dbReference type="Pfam" id="PF00483">
    <property type="entry name" value="NTP_transferase"/>
    <property type="match status" value="1"/>
</dbReference>
<comment type="similarity">
    <text evidence="2 9">Belongs to the mannose-6-phosphate isomerase type 2 family.</text>
</comment>
<dbReference type="GO" id="GO:0005525">
    <property type="term" value="F:GTP binding"/>
    <property type="evidence" value="ECO:0007669"/>
    <property type="project" value="UniProtKB-KW"/>
</dbReference>